<dbReference type="Gene3D" id="3.40.50.720">
    <property type="entry name" value="NAD(P)-binding Rossmann-like Domain"/>
    <property type="match status" value="1"/>
</dbReference>
<sequence length="252" mass="26943">MPTILIFGAASGIGKAFLNAYASTPENHVVAIDREPIETSTLPRNITTKTADITNPAAVCAQLEPLLGTPIDLVIHCVGVRGLVPSVEQENPSNVAAAETLNVMDEATMAHTYAVNAIGTFTVLKSVLPLLLHHHHHENADTSSTGRRTPPRVVVMGSRMGSMGYNTTGAAYAYRASKAALNAIVKSFSIDVPDVVFTVVHPGRVESGLVRCREEGAISAEESVARMVPLIEGLTREMSGTFVDRFGVRIEW</sequence>
<dbReference type="Proteomes" id="UP000316270">
    <property type="component" value="Chromosome 2"/>
</dbReference>
<name>A0A517L055_9PEZI</name>
<gene>
    <name evidence="1" type="ORF">FKW77_009001</name>
</gene>
<dbReference type="InterPro" id="IPR002347">
    <property type="entry name" value="SDR_fam"/>
</dbReference>
<dbReference type="PRINTS" id="PR00081">
    <property type="entry name" value="GDHRDH"/>
</dbReference>
<dbReference type="SUPFAM" id="SSF51735">
    <property type="entry name" value="NAD(P)-binding Rossmann-fold domains"/>
    <property type="match status" value="1"/>
</dbReference>
<protein>
    <recommendedName>
        <fullName evidence="3">NAD(P)-binding protein</fullName>
    </recommendedName>
</protein>
<dbReference type="InterPro" id="IPR052184">
    <property type="entry name" value="SDR_enzymes"/>
</dbReference>
<dbReference type="PANTHER" id="PTHR45458">
    <property type="entry name" value="SHORT-CHAIN DEHYDROGENASE/REDUCTASE SDR"/>
    <property type="match status" value="1"/>
</dbReference>
<dbReference type="EMBL" id="CP042186">
    <property type="protein sequence ID" value="QDS68976.1"/>
    <property type="molecule type" value="Genomic_DNA"/>
</dbReference>
<dbReference type="Pfam" id="PF00106">
    <property type="entry name" value="adh_short"/>
    <property type="match status" value="1"/>
</dbReference>
<evidence type="ECO:0000313" key="2">
    <source>
        <dbReference type="Proteomes" id="UP000316270"/>
    </source>
</evidence>
<dbReference type="AlphaFoldDB" id="A0A517L055"/>
<evidence type="ECO:0008006" key="3">
    <source>
        <dbReference type="Google" id="ProtNLM"/>
    </source>
</evidence>
<dbReference type="GO" id="GO:0016616">
    <property type="term" value="F:oxidoreductase activity, acting on the CH-OH group of donors, NAD or NADP as acceptor"/>
    <property type="evidence" value="ECO:0007669"/>
    <property type="project" value="TreeGrafter"/>
</dbReference>
<dbReference type="PANTHER" id="PTHR45458:SF1">
    <property type="entry name" value="SHORT CHAIN DEHYDROGENASE"/>
    <property type="match status" value="1"/>
</dbReference>
<accession>A0A517L055</accession>
<proteinExistence type="predicted"/>
<dbReference type="OrthoDB" id="5296at2759"/>
<keyword evidence="2" id="KW-1185">Reference proteome</keyword>
<dbReference type="InterPro" id="IPR036291">
    <property type="entry name" value="NAD(P)-bd_dom_sf"/>
</dbReference>
<organism evidence="1 2">
    <name type="scientific">Venturia effusa</name>
    <dbReference type="NCBI Taxonomy" id="50376"/>
    <lineage>
        <taxon>Eukaryota</taxon>
        <taxon>Fungi</taxon>
        <taxon>Dikarya</taxon>
        <taxon>Ascomycota</taxon>
        <taxon>Pezizomycotina</taxon>
        <taxon>Dothideomycetes</taxon>
        <taxon>Pleosporomycetidae</taxon>
        <taxon>Venturiales</taxon>
        <taxon>Venturiaceae</taxon>
        <taxon>Venturia</taxon>
    </lineage>
</organism>
<evidence type="ECO:0000313" key="1">
    <source>
        <dbReference type="EMBL" id="QDS68976.1"/>
    </source>
</evidence>
<reference evidence="1 2" key="1">
    <citation type="submission" date="2019-07" db="EMBL/GenBank/DDBJ databases">
        <title>Finished genome of Venturia effusa.</title>
        <authorList>
            <person name="Young C.A."/>
            <person name="Cox M.P."/>
            <person name="Ganley A.R.D."/>
            <person name="David W.J."/>
        </authorList>
    </citation>
    <scope>NUCLEOTIDE SEQUENCE [LARGE SCALE GENOMIC DNA]</scope>
    <source>
        <strain evidence="2">albino</strain>
    </source>
</reference>